<evidence type="ECO:0000313" key="3">
    <source>
        <dbReference type="EMBL" id="CAB5228351.1"/>
    </source>
</evidence>
<gene>
    <name evidence="1" type="ORF">UFOVP1086_46</name>
    <name evidence="2" type="ORF">UFOVP1440_46</name>
    <name evidence="3" type="ORF">UFOVP1533_46</name>
</gene>
<evidence type="ECO:0000313" key="1">
    <source>
        <dbReference type="EMBL" id="CAB4183231.1"/>
    </source>
</evidence>
<dbReference type="EMBL" id="LR798388">
    <property type="protein sequence ID" value="CAB5228351.1"/>
    <property type="molecule type" value="Genomic_DNA"/>
</dbReference>
<dbReference type="EMBL" id="LR797384">
    <property type="protein sequence ID" value="CAB4212969.1"/>
    <property type="molecule type" value="Genomic_DNA"/>
</dbReference>
<sequence length="67" mass="7599">MSKLKLLNPLRYDVEDGETVYSPNGEWVDSADFDDLADAYRELMEENARLRAAMPGKPDDTDWPPAP</sequence>
<evidence type="ECO:0000313" key="2">
    <source>
        <dbReference type="EMBL" id="CAB4212969.1"/>
    </source>
</evidence>
<reference evidence="2" key="1">
    <citation type="submission" date="2020-05" db="EMBL/GenBank/DDBJ databases">
        <authorList>
            <person name="Chiriac C."/>
            <person name="Salcher M."/>
            <person name="Ghai R."/>
            <person name="Kavagutti S V."/>
        </authorList>
    </citation>
    <scope>NUCLEOTIDE SEQUENCE</scope>
</reference>
<dbReference type="EMBL" id="LR797027">
    <property type="protein sequence ID" value="CAB4183231.1"/>
    <property type="molecule type" value="Genomic_DNA"/>
</dbReference>
<protein>
    <submittedName>
        <fullName evidence="2">Uncharacterized protein</fullName>
    </submittedName>
</protein>
<name>A0A6J5SFZ0_9CAUD</name>
<organism evidence="2">
    <name type="scientific">uncultured Caudovirales phage</name>
    <dbReference type="NCBI Taxonomy" id="2100421"/>
    <lineage>
        <taxon>Viruses</taxon>
        <taxon>Duplodnaviria</taxon>
        <taxon>Heunggongvirae</taxon>
        <taxon>Uroviricota</taxon>
        <taxon>Caudoviricetes</taxon>
        <taxon>Peduoviridae</taxon>
        <taxon>Maltschvirus</taxon>
        <taxon>Maltschvirus maltsch</taxon>
    </lineage>
</organism>
<accession>A0A6J5SFZ0</accession>
<proteinExistence type="predicted"/>